<dbReference type="PANTHER" id="PTHR47053:SF1">
    <property type="entry name" value="MUREIN DD-ENDOPEPTIDASE MEPH-RELATED"/>
    <property type="match status" value="1"/>
</dbReference>
<dbReference type="AlphaFoldDB" id="A0A134AFY9"/>
<dbReference type="SUPFAM" id="SSF54001">
    <property type="entry name" value="Cysteine proteinases"/>
    <property type="match status" value="1"/>
</dbReference>
<dbReference type="PROSITE" id="PS51935">
    <property type="entry name" value="NLPC_P60"/>
    <property type="match status" value="1"/>
</dbReference>
<dbReference type="InterPro" id="IPR038765">
    <property type="entry name" value="Papain-like_cys_pep_sf"/>
</dbReference>
<dbReference type="PANTHER" id="PTHR47053">
    <property type="entry name" value="MUREIN DD-ENDOPEPTIDASE MEPH-RELATED"/>
    <property type="match status" value="1"/>
</dbReference>
<evidence type="ECO:0000313" key="6">
    <source>
        <dbReference type="EMBL" id="KXB66637.1"/>
    </source>
</evidence>
<accession>A0A134AFY9</accession>
<dbReference type="GO" id="GO:0008234">
    <property type="term" value="F:cysteine-type peptidase activity"/>
    <property type="evidence" value="ECO:0007669"/>
    <property type="project" value="UniProtKB-KW"/>
</dbReference>
<dbReference type="Proteomes" id="UP000070442">
    <property type="component" value="Unassembled WGS sequence"/>
</dbReference>
<dbReference type="Gene3D" id="3.90.1720.10">
    <property type="entry name" value="endopeptidase domain like (from Nostoc punctiforme)"/>
    <property type="match status" value="1"/>
</dbReference>
<keyword evidence="7" id="KW-1185">Reference proteome</keyword>
<evidence type="ECO:0000256" key="1">
    <source>
        <dbReference type="ARBA" id="ARBA00007074"/>
    </source>
</evidence>
<proteinExistence type="inferred from homology"/>
<dbReference type="InterPro" id="IPR051202">
    <property type="entry name" value="Peptidase_C40"/>
</dbReference>
<protein>
    <submittedName>
        <fullName evidence="6">NlpC/P60 family protein</fullName>
    </submittedName>
</protein>
<gene>
    <name evidence="6" type="ORF">HMPREF1863_01019</name>
</gene>
<dbReference type="OrthoDB" id="9808890at2"/>
<organism evidence="6 7">
    <name type="scientific">Aedoeadaptatus coxii</name>
    <dbReference type="NCBI Taxonomy" id="755172"/>
    <lineage>
        <taxon>Bacteria</taxon>
        <taxon>Bacillati</taxon>
        <taxon>Bacillota</taxon>
        <taxon>Tissierellia</taxon>
        <taxon>Tissierellales</taxon>
        <taxon>Peptoniphilaceae</taxon>
        <taxon>Aedoeadaptatus</taxon>
    </lineage>
</organism>
<evidence type="ECO:0000313" key="7">
    <source>
        <dbReference type="Proteomes" id="UP000070442"/>
    </source>
</evidence>
<dbReference type="Pfam" id="PF00877">
    <property type="entry name" value="NLPC_P60"/>
    <property type="match status" value="1"/>
</dbReference>
<comment type="caution">
    <text evidence="6">The sequence shown here is derived from an EMBL/GenBank/DDBJ whole genome shotgun (WGS) entry which is preliminary data.</text>
</comment>
<name>A0A134AFY9_9FIRM</name>
<comment type="similarity">
    <text evidence="1">Belongs to the peptidase C40 family.</text>
</comment>
<keyword evidence="3" id="KW-0378">Hydrolase</keyword>
<dbReference type="InterPro" id="IPR000064">
    <property type="entry name" value="NLP_P60_dom"/>
</dbReference>
<dbReference type="PATRIC" id="fig|755172.3.peg.978"/>
<evidence type="ECO:0000256" key="2">
    <source>
        <dbReference type="ARBA" id="ARBA00022670"/>
    </source>
</evidence>
<reference evidence="7" key="1">
    <citation type="submission" date="2016-01" db="EMBL/GenBank/DDBJ databases">
        <authorList>
            <person name="Mitreva M."/>
            <person name="Pepin K.H."/>
            <person name="Mihindukulasuriya K.A."/>
            <person name="Fulton R."/>
            <person name="Fronick C."/>
            <person name="O'Laughlin M."/>
            <person name="Miner T."/>
            <person name="Herter B."/>
            <person name="Rosa B.A."/>
            <person name="Cordes M."/>
            <person name="Tomlinson C."/>
            <person name="Wollam A."/>
            <person name="Palsikar V.B."/>
            <person name="Mardis E.R."/>
            <person name="Wilson R.K."/>
        </authorList>
    </citation>
    <scope>NUCLEOTIDE SEQUENCE [LARGE SCALE GENOMIC DNA]</scope>
    <source>
        <strain evidence="7">DNF00729</strain>
    </source>
</reference>
<dbReference type="RefSeq" id="WP_068367887.1">
    <property type="nucleotide sequence ID" value="NZ_CAMQER010000054.1"/>
</dbReference>
<dbReference type="EMBL" id="LSDG01000027">
    <property type="protein sequence ID" value="KXB66637.1"/>
    <property type="molecule type" value="Genomic_DNA"/>
</dbReference>
<feature type="domain" description="NlpC/P60" evidence="5">
    <location>
        <begin position="236"/>
        <end position="359"/>
    </location>
</feature>
<evidence type="ECO:0000259" key="5">
    <source>
        <dbReference type="PROSITE" id="PS51935"/>
    </source>
</evidence>
<keyword evidence="2" id="KW-0645">Protease</keyword>
<evidence type="ECO:0000256" key="3">
    <source>
        <dbReference type="ARBA" id="ARBA00022801"/>
    </source>
</evidence>
<dbReference type="GO" id="GO:0006508">
    <property type="term" value="P:proteolysis"/>
    <property type="evidence" value="ECO:0007669"/>
    <property type="project" value="UniProtKB-KW"/>
</dbReference>
<dbReference type="STRING" id="755172.HMPREF1863_01019"/>
<evidence type="ECO:0000256" key="4">
    <source>
        <dbReference type="ARBA" id="ARBA00022807"/>
    </source>
</evidence>
<sequence length="359" mass="38790">MNQKIKLTIGTAALALISVVGLRDTGVFVQDHSTTLYSGKQIGFAVEEKANIIETTDNGYIVQKGNAKVTVPKNKILVTEGKPQEYIVKKNAILKKDGKVVRNLFIGETLQAVDHYKNGVTVNTVDGLFGSVEYGFVEAVEGPHVTSAKVKQDLRLENANGVYAVKKNNTVNVVGYKNGLFIVLNEQGKDFQIDPNYLDFGEGGVQAVKREVIQRQAPEQVAKVAVKGAPAPRVDGAKAQRVIDSAYSKIGTPYVWGATGSNGFDCSGLVYAIYVKELGISLPRTSSAQSQVGTPVDRSELQPGDLIFFNTTGRGVSHVGIYVGNDVFVHASSGGARVKENKLTEKYYSSRFVNAMRVL</sequence>
<keyword evidence="4" id="KW-0788">Thiol protease</keyword>